<keyword evidence="3" id="KW-1185">Reference proteome</keyword>
<protein>
    <submittedName>
        <fullName evidence="2">Aldo/keto reductase</fullName>
    </submittedName>
</protein>
<dbReference type="Pfam" id="PF00248">
    <property type="entry name" value="Aldo_ket_red"/>
    <property type="match status" value="1"/>
</dbReference>
<dbReference type="InterPro" id="IPR023210">
    <property type="entry name" value="NADP_OxRdtase_dom"/>
</dbReference>
<dbReference type="EMBL" id="JBHSIT010000006">
    <property type="protein sequence ID" value="MFC4909769.1"/>
    <property type="molecule type" value="Genomic_DNA"/>
</dbReference>
<accession>A0ABV9U1M5</accession>
<evidence type="ECO:0000313" key="3">
    <source>
        <dbReference type="Proteomes" id="UP001595872"/>
    </source>
</evidence>
<dbReference type="Proteomes" id="UP001595872">
    <property type="component" value="Unassembled WGS sequence"/>
</dbReference>
<reference evidence="3" key="1">
    <citation type="journal article" date="2019" name="Int. J. Syst. Evol. Microbiol.">
        <title>The Global Catalogue of Microorganisms (GCM) 10K type strain sequencing project: providing services to taxonomists for standard genome sequencing and annotation.</title>
        <authorList>
            <consortium name="The Broad Institute Genomics Platform"/>
            <consortium name="The Broad Institute Genome Sequencing Center for Infectious Disease"/>
            <person name="Wu L."/>
            <person name="Ma J."/>
        </authorList>
    </citation>
    <scope>NUCLEOTIDE SEQUENCE [LARGE SCALE GENOMIC DNA]</scope>
    <source>
        <strain evidence="3">KLKA75</strain>
    </source>
</reference>
<sequence>MAERFEVLAGLREEGLIRHLGVSHVDAVQLAEASAIAPVAALQNRFDVTQPADVELLRTCERDGIAYVPYFPLGGFGVPDDARLKAVAARHGATAAQVLLAGLLALSPVTLAIPGTSSLEHLEENVAAGELELTSEDLRELQG</sequence>
<dbReference type="SUPFAM" id="SSF51430">
    <property type="entry name" value="NAD(P)-linked oxidoreductase"/>
    <property type="match status" value="1"/>
</dbReference>
<dbReference type="Gene3D" id="3.20.20.100">
    <property type="entry name" value="NADP-dependent oxidoreductase domain"/>
    <property type="match status" value="1"/>
</dbReference>
<comment type="caution">
    <text evidence="2">The sequence shown here is derived from an EMBL/GenBank/DDBJ whole genome shotgun (WGS) entry which is preliminary data.</text>
</comment>
<dbReference type="PRINTS" id="PR00069">
    <property type="entry name" value="ALDKETRDTASE"/>
</dbReference>
<feature type="domain" description="NADP-dependent oxidoreductase" evidence="1">
    <location>
        <begin position="2"/>
        <end position="142"/>
    </location>
</feature>
<name>A0ABV9U1M5_9ACTN</name>
<organism evidence="2 3">
    <name type="scientific">Actinomadura gamaensis</name>
    <dbReference type="NCBI Taxonomy" id="1763541"/>
    <lineage>
        <taxon>Bacteria</taxon>
        <taxon>Bacillati</taxon>
        <taxon>Actinomycetota</taxon>
        <taxon>Actinomycetes</taxon>
        <taxon>Streptosporangiales</taxon>
        <taxon>Thermomonosporaceae</taxon>
        <taxon>Actinomadura</taxon>
    </lineage>
</organism>
<dbReference type="PANTHER" id="PTHR43638:SF3">
    <property type="entry name" value="ALDEHYDE REDUCTASE"/>
    <property type="match status" value="1"/>
</dbReference>
<dbReference type="PANTHER" id="PTHR43638">
    <property type="entry name" value="OXIDOREDUCTASE, ALDO/KETO REDUCTASE FAMILY PROTEIN"/>
    <property type="match status" value="1"/>
</dbReference>
<gene>
    <name evidence="2" type="ORF">ACFPCY_20785</name>
</gene>
<dbReference type="InterPro" id="IPR020471">
    <property type="entry name" value="AKR"/>
</dbReference>
<dbReference type="InterPro" id="IPR036812">
    <property type="entry name" value="NAD(P)_OxRdtase_dom_sf"/>
</dbReference>
<dbReference type="RefSeq" id="WP_378258427.1">
    <property type="nucleotide sequence ID" value="NZ_JBHSIT010000006.1"/>
</dbReference>
<evidence type="ECO:0000259" key="1">
    <source>
        <dbReference type="Pfam" id="PF00248"/>
    </source>
</evidence>
<proteinExistence type="predicted"/>
<evidence type="ECO:0000313" key="2">
    <source>
        <dbReference type="EMBL" id="MFC4909769.1"/>
    </source>
</evidence>